<dbReference type="EMBL" id="JACGWJ010000008">
    <property type="protein sequence ID" value="KAL0404310.1"/>
    <property type="molecule type" value="Genomic_DNA"/>
</dbReference>
<protein>
    <submittedName>
        <fullName evidence="1">Uncharacterized protein</fullName>
    </submittedName>
</protein>
<sequence length="79" mass="9074">MSRSGKRGIRVEESPQRKLWESLRREITDGQGPASRIVLAFHAKRRPRYGRTLQEISRTREHHACSGCTNATNSQLLPF</sequence>
<accession>A0AAW2TIC8</accession>
<gene>
    <name evidence="1" type="ORF">Sradi_2071800</name>
</gene>
<dbReference type="AlphaFoldDB" id="A0AAW2TIC8"/>
<evidence type="ECO:0000313" key="1">
    <source>
        <dbReference type="EMBL" id="KAL0404310.1"/>
    </source>
</evidence>
<organism evidence="1">
    <name type="scientific">Sesamum radiatum</name>
    <name type="common">Black benniseed</name>
    <dbReference type="NCBI Taxonomy" id="300843"/>
    <lineage>
        <taxon>Eukaryota</taxon>
        <taxon>Viridiplantae</taxon>
        <taxon>Streptophyta</taxon>
        <taxon>Embryophyta</taxon>
        <taxon>Tracheophyta</taxon>
        <taxon>Spermatophyta</taxon>
        <taxon>Magnoliopsida</taxon>
        <taxon>eudicotyledons</taxon>
        <taxon>Gunneridae</taxon>
        <taxon>Pentapetalae</taxon>
        <taxon>asterids</taxon>
        <taxon>lamiids</taxon>
        <taxon>Lamiales</taxon>
        <taxon>Pedaliaceae</taxon>
        <taxon>Sesamum</taxon>
    </lineage>
</organism>
<name>A0AAW2TIC8_SESRA</name>
<comment type="caution">
    <text evidence="1">The sequence shown here is derived from an EMBL/GenBank/DDBJ whole genome shotgun (WGS) entry which is preliminary data.</text>
</comment>
<reference evidence="1" key="1">
    <citation type="submission" date="2020-06" db="EMBL/GenBank/DDBJ databases">
        <authorList>
            <person name="Li T."/>
            <person name="Hu X."/>
            <person name="Zhang T."/>
            <person name="Song X."/>
            <person name="Zhang H."/>
            <person name="Dai N."/>
            <person name="Sheng W."/>
            <person name="Hou X."/>
            <person name="Wei L."/>
        </authorList>
    </citation>
    <scope>NUCLEOTIDE SEQUENCE</scope>
    <source>
        <strain evidence="1">G02</strain>
        <tissue evidence="1">Leaf</tissue>
    </source>
</reference>
<proteinExistence type="predicted"/>
<reference evidence="1" key="2">
    <citation type="journal article" date="2024" name="Plant">
        <title>Genomic evolution and insights into agronomic trait innovations of Sesamum species.</title>
        <authorList>
            <person name="Miao H."/>
            <person name="Wang L."/>
            <person name="Qu L."/>
            <person name="Liu H."/>
            <person name="Sun Y."/>
            <person name="Le M."/>
            <person name="Wang Q."/>
            <person name="Wei S."/>
            <person name="Zheng Y."/>
            <person name="Lin W."/>
            <person name="Duan Y."/>
            <person name="Cao H."/>
            <person name="Xiong S."/>
            <person name="Wang X."/>
            <person name="Wei L."/>
            <person name="Li C."/>
            <person name="Ma Q."/>
            <person name="Ju M."/>
            <person name="Zhao R."/>
            <person name="Li G."/>
            <person name="Mu C."/>
            <person name="Tian Q."/>
            <person name="Mei H."/>
            <person name="Zhang T."/>
            <person name="Gao T."/>
            <person name="Zhang H."/>
        </authorList>
    </citation>
    <scope>NUCLEOTIDE SEQUENCE</scope>
    <source>
        <strain evidence="1">G02</strain>
    </source>
</reference>